<evidence type="ECO:0000313" key="1">
    <source>
        <dbReference type="EMBL" id="CAG8956310.1"/>
    </source>
</evidence>
<dbReference type="AlphaFoldDB" id="A0A9N9L251"/>
<accession>A0A9N9L251</accession>
<protein>
    <submittedName>
        <fullName evidence="1">Uncharacterized protein</fullName>
    </submittedName>
</protein>
<keyword evidence="2" id="KW-1185">Reference proteome</keyword>
<evidence type="ECO:0000313" key="2">
    <source>
        <dbReference type="Proteomes" id="UP000696280"/>
    </source>
</evidence>
<sequence>MFQDSYSLQGGKIITINLDAKQQYRTKPMILTSGQHLWSFNKQMRISEPIVNSASNAAVHLQIREFHFLQM</sequence>
<reference evidence="1" key="1">
    <citation type="submission" date="2021-07" db="EMBL/GenBank/DDBJ databases">
        <authorList>
            <person name="Durling M."/>
        </authorList>
    </citation>
    <scope>NUCLEOTIDE SEQUENCE</scope>
</reference>
<dbReference type="EMBL" id="CAJVRL010000070">
    <property type="protein sequence ID" value="CAG8956310.1"/>
    <property type="molecule type" value="Genomic_DNA"/>
</dbReference>
<dbReference type="Proteomes" id="UP000696280">
    <property type="component" value="Unassembled WGS sequence"/>
</dbReference>
<name>A0A9N9L251_9HELO</name>
<organism evidence="1 2">
    <name type="scientific">Hymenoscyphus fraxineus</name>
    <dbReference type="NCBI Taxonomy" id="746836"/>
    <lineage>
        <taxon>Eukaryota</taxon>
        <taxon>Fungi</taxon>
        <taxon>Dikarya</taxon>
        <taxon>Ascomycota</taxon>
        <taxon>Pezizomycotina</taxon>
        <taxon>Leotiomycetes</taxon>
        <taxon>Helotiales</taxon>
        <taxon>Helotiaceae</taxon>
        <taxon>Hymenoscyphus</taxon>
    </lineage>
</organism>
<comment type="caution">
    <text evidence="1">The sequence shown here is derived from an EMBL/GenBank/DDBJ whole genome shotgun (WGS) entry which is preliminary data.</text>
</comment>
<proteinExistence type="predicted"/>
<gene>
    <name evidence="1" type="ORF">HYFRA_00003690</name>
</gene>